<dbReference type="InterPro" id="IPR028989">
    <property type="entry name" value="RimP_N"/>
</dbReference>
<feature type="domain" description="Ribosome maturation factor RimP N-terminal" evidence="1">
    <location>
        <begin position="27"/>
        <end position="72"/>
    </location>
</feature>
<protein>
    <submittedName>
        <fullName evidence="2">Ribosome assembly cofactor RimP</fullName>
    </submittedName>
</protein>
<name>A0ABY9HAX0_9MOLU</name>
<keyword evidence="3" id="KW-1185">Reference proteome</keyword>
<gene>
    <name evidence="2" type="ORF">Q8852_03445</name>
</gene>
<sequence>MFNEQQLKQQFPKILYASITNDPAFGKTLSVTVDSTDLNEVEKISRELSNYLDTQNWFTDDFSLEVLSKGTDLKVTFDNIDQFIDKYLIISFKKPVENLDDMIAQLLEINENDILVKWNQKGRIRKIKIEKSNIADISEYIKF</sequence>
<evidence type="ECO:0000313" key="3">
    <source>
        <dbReference type="Proteomes" id="UP001237011"/>
    </source>
</evidence>
<dbReference type="Proteomes" id="UP001237011">
    <property type="component" value="Chromosome"/>
</dbReference>
<proteinExistence type="predicted"/>
<dbReference type="Gene3D" id="3.30.300.70">
    <property type="entry name" value="RimP-like superfamily, N-terminal"/>
    <property type="match status" value="1"/>
</dbReference>
<organism evidence="2 3">
    <name type="scientific">Mycoplasma seminis</name>
    <dbReference type="NCBI Taxonomy" id="512749"/>
    <lineage>
        <taxon>Bacteria</taxon>
        <taxon>Bacillati</taxon>
        <taxon>Mycoplasmatota</taxon>
        <taxon>Mollicutes</taxon>
        <taxon>Mycoplasmataceae</taxon>
        <taxon>Mycoplasma</taxon>
    </lineage>
</organism>
<dbReference type="Gene3D" id="2.30.30.180">
    <property type="entry name" value="Ribosome maturation factor RimP, C-terminal domain"/>
    <property type="match status" value="1"/>
</dbReference>
<evidence type="ECO:0000259" key="1">
    <source>
        <dbReference type="Pfam" id="PF02576"/>
    </source>
</evidence>
<reference evidence="2" key="1">
    <citation type="submission" date="2023-08" db="EMBL/GenBank/DDBJ databases">
        <title>Complete genome sequence of Mycoplasma seminis 2200.</title>
        <authorList>
            <person name="Spergser J."/>
        </authorList>
    </citation>
    <scope>NUCLEOTIDE SEQUENCE [LARGE SCALE GENOMIC DNA]</scope>
    <source>
        <strain evidence="2">2200</strain>
    </source>
</reference>
<dbReference type="Pfam" id="PF02576">
    <property type="entry name" value="RimP_N"/>
    <property type="match status" value="1"/>
</dbReference>
<dbReference type="SUPFAM" id="SSF75420">
    <property type="entry name" value="YhbC-like, N-terminal domain"/>
    <property type="match status" value="1"/>
</dbReference>
<dbReference type="SUPFAM" id="SSF74942">
    <property type="entry name" value="YhbC-like, C-terminal domain"/>
    <property type="match status" value="1"/>
</dbReference>
<evidence type="ECO:0000313" key="2">
    <source>
        <dbReference type="EMBL" id="WLP85349.1"/>
    </source>
</evidence>
<dbReference type="RefSeq" id="WP_305937785.1">
    <property type="nucleotide sequence ID" value="NZ_CP132191.1"/>
</dbReference>
<dbReference type="InterPro" id="IPR036847">
    <property type="entry name" value="RimP_C_sf"/>
</dbReference>
<accession>A0ABY9HAX0</accession>
<dbReference type="InterPro" id="IPR035956">
    <property type="entry name" value="RimP_N_sf"/>
</dbReference>
<dbReference type="EMBL" id="CP132191">
    <property type="protein sequence ID" value="WLP85349.1"/>
    <property type="molecule type" value="Genomic_DNA"/>
</dbReference>